<evidence type="ECO:0000259" key="1">
    <source>
        <dbReference type="Pfam" id="PF23343"/>
    </source>
</evidence>
<sequence>MSLQAEAVRHAELNLHDVNMLGRGAERHAEAWALSARELEDDHWHQYGYATPVGRHSASAEGAGLVSVPTTEKRAGFKVSAALSEAITRGERAELRAKVCAFEAEAIRRRLAKLRMNVGFAARGHAVAEKGHRSDECLMLTLTYAGSNDDWKPNHIKGFLQNVRKWMQRRGYLCRYVWVAELQKRGVIHYHVALWVPRGVHIPRPDACGWWPHGMTRTERARAAVPYLLKYLSKDTSKTFGSFPDGSRIYGIGGLDHSIRRARRWLGLPSFVQANSAISDDWKRCEGGGWLSPSGEHFESEFRRVSVGGAYALQRVLTHPRSIEAAGPFSWVN</sequence>
<dbReference type="InterPro" id="IPR056906">
    <property type="entry name" value="ORF2/G2P_dom"/>
</dbReference>
<organism evidence="2 3">
    <name type="scientific">Paucibacter sediminis</name>
    <dbReference type="NCBI Taxonomy" id="3019553"/>
    <lineage>
        <taxon>Bacteria</taxon>
        <taxon>Pseudomonadati</taxon>
        <taxon>Pseudomonadota</taxon>
        <taxon>Betaproteobacteria</taxon>
        <taxon>Burkholderiales</taxon>
        <taxon>Sphaerotilaceae</taxon>
        <taxon>Roseateles</taxon>
    </lineage>
</organism>
<feature type="domain" description="Replication-associated protein ORF2/G2P" evidence="1">
    <location>
        <begin position="138"/>
        <end position="235"/>
    </location>
</feature>
<gene>
    <name evidence="2" type="ORF">PFX98_19790</name>
</gene>
<dbReference type="KEGG" id="pais:PFX98_19790"/>
<evidence type="ECO:0000313" key="2">
    <source>
        <dbReference type="EMBL" id="WIT11123.1"/>
    </source>
</evidence>
<dbReference type="RefSeq" id="WP_285232202.1">
    <property type="nucleotide sequence ID" value="NZ_CP116346.1"/>
</dbReference>
<dbReference type="Proteomes" id="UP001177769">
    <property type="component" value="Chromosome"/>
</dbReference>
<dbReference type="EMBL" id="CP116346">
    <property type="protein sequence ID" value="WIT11123.1"/>
    <property type="molecule type" value="Genomic_DNA"/>
</dbReference>
<dbReference type="AlphaFoldDB" id="A0AA95SKI7"/>
<proteinExistence type="predicted"/>
<protein>
    <recommendedName>
        <fullName evidence="1">Replication-associated protein ORF2/G2P domain-containing protein</fullName>
    </recommendedName>
</protein>
<name>A0AA95SKI7_9BURK</name>
<accession>A0AA95SKI7</accession>
<evidence type="ECO:0000313" key="3">
    <source>
        <dbReference type="Proteomes" id="UP001177769"/>
    </source>
</evidence>
<reference evidence="2" key="1">
    <citation type="submission" date="2023-01" db="EMBL/GenBank/DDBJ databases">
        <title>Whole genome sequence of Paucibacter sp. S2-9 isolated from pond sediment.</title>
        <authorList>
            <person name="Jung J.Y."/>
        </authorList>
    </citation>
    <scope>NUCLEOTIDE SEQUENCE</scope>
    <source>
        <strain evidence="2">S2-9</strain>
    </source>
</reference>
<dbReference type="Pfam" id="PF23343">
    <property type="entry name" value="REP_ORF2-G2P"/>
    <property type="match status" value="1"/>
</dbReference>
<keyword evidence="3" id="KW-1185">Reference proteome</keyword>